<dbReference type="Proteomes" id="UP000515121">
    <property type="component" value="Unplaced"/>
</dbReference>
<sequence>MLGSEGKMQIQEILDLILLGDEICLAVEEAMSFKVECGEVGKRVNRLARMLKTLFKDNFKHCHGHRQNCKHQSILRRLVFTCSNAIATPFRNLLHDLDASISDMECLVTFYDPQSEAIDPMVYKKPVTFLVWSLIATVQMGRQLDDRVKAAEFLASLALEEEYKKLIVEEGGVPPLQKLLKENSPLVAQITAANALCLLANEQEREMIIMKEMISTIRNRLSRTSHIRDQIQAANLVASIARHYPEVKEYYLIREEVIWWLVQLLSSEPSTDDPPTNLCKLKIGCSKALWMLALGSVLNCRTLTETKGMLCLAKLVETEQDELRYNCLMIIREITAVAESNDEFRHSAFKSTSRAAKAVVDELLRVIKEFDEAKLRIPAIKSIGSLARSFPAKESRVISPLVARLDDTDQQIAMEAAIALQKFVVTNNHLRLEHSKSIIEFNGVPMLMKLLTNGDKMSRPYGLTLMCYLAQYDSNSNVLIKAGALTALENAARLVAAEHPELKELVSKAISILQSNKTISMKS</sequence>
<evidence type="ECO:0000256" key="1">
    <source>
        <dbReference type="ARBA" id="ARBA00022737"/>
    </source>
</evidence>
<name>A0A6P5Z8Y6_DURZI</name>
<dbReference type="GeneID" id="111298432"/>
<evidence type="ECO:0000313" key="4">
    <source>
        <dbReference type="RefSeq" id="XP_022748881.1"/>
    </source>
</evidence>
<organism evidence="3 4">
    <name type="scientific">Durio zibethinus</name>
    <name type="common">Durian</name>
    <dbReference type="NCBI Taxonomy" id="66656"/>
    <lineage>
        <taxon>Eukaryota</taxon>
        <taxon>Viridiplantae</taxon>
        <taxon>Streptophyta</taxon>
        <taxon>Embryophyta</taxon>
        <taxon>Tracheophyta</taxon>
        <taxon>Spermatophyta</taxon>
        <taxon>Magnoliopsida</taxon>
        <taxon>eudicotyledons</taxon>
        <taxon>Gunneridae</taxon>
        <taxon>Pentapetalae</taxon>
        <taxon>rosids</taxon>
        <taxon>malvids</taxon>
        <taxon>Malvales</taxon>
        <taxon>Malvaceae</taxon>
        <taxon>Helicteroideae</taxon>
        <taxon>Durio</taxon>
    </lineage>
</organism>
<dbReference type="PANTHER" id="PTHR46168">
    <property type="entry name" value="ARMADILLO REPEAT ONLY 4"/>
    <property type="match status" value="1"/>
</dbReference>
<evidence type="ECO:0000259" key="2">
    <source>
        <dbReference type="Pfam" id="PF25055"/>
    </source>
</evidence>
<gene>
    <name evidence="4" type="primary">LOC111298432</name>
</gene>
<keyword evidence="3" id="KW-1185">Reference proteome</keyword>
<dbReference type="InterPro" id="IPR056694">
    <property type="entry name" value="DUF7792"/>
</dbReference>
<reference evidence="4" key="1">
    <citation type="submission" date="2025-08" db="UniProtKB">
        <authorList>
            <consortium name="RefSeq"/>
        </authorList>
    </citation>
    <scope>IDENTIFICATION</scope>
    <source>
        <tissue evidence="4">Fruit stalk</tissue>
    </source>
</reference>
<dbReference type="Gene3D" id="1.25.10.10">
    <property type="entry name" value="Leucine-rich Repeat Variant"/>
    <property type="match status" value="2"/>
</dbReference>
<dbReference type="OrthoDB" id="965415at2759"/>
<dbReference type="AlphaFoldDB" id="A0A6P5Z8Y6"/>
<dbReference type="InterPro" id="IPR000225">
    <property type="entry name" value="Armadillo"/>
</dbReference>
<dbReference type="InterPro" id="IPR016024">
    <property type="entry name" value="ARM-type_fold"/>
</dbReference>
<dbReference type="SMART" id="SM00185">
    <property type="entry name" value="ARM"/>
    <property type="match status" value="3"/>
</dbReference>
<dbReference type="RefSeq" id="XP_022748881.1">
    <property type="nucleotide sequence ID" value="XM_022893146.1"/>
</dbReference>
<protein>
    <submittedName>
        <fullName evidence="4">Uncharacterized protein LOC111298432</fullName>
    </submittedName>
</protein>
<feature type="domain" description="DUF7792" evidence="2">
    <location>
        <begin position="11"/>
        <end position="55"/>
    </location>
</feature>
<evidence type="ECO:0000313" key="3">
    <source>
        <dbReference type="Proteomes" id="UP000515121"/>
    </source>
</evidence>
<dbReference type="InterPro" id="IPR011989">
    <property type="entry name" value="ARM-like"/>
</dbReference>
<proteinExistence type="predicted"/>
<dbReference type="SUPFAM" id="SSF48371">
    <property type="entry name" value="ARM repeat"/>
    <property type="match status" value="1"/>
</dbReference>
<dbReference type="KEGG" id="dzi:111298432"/>
<dbReference type="Pfam" id="PF25055">
    <property type="entry name" value="DUF7792"/>
    <property type="match status" value="1"/>
</dbReference>
<dbReference type="PANTHER" id="PTHR46168:SF12">
    <property type="entry name" value="ARMADILLO REPEAT ONLY 4-LIKE PROTEIN"/>
    <property type="match status" value="1"/>
</dbReference>
<accession>A0A6P5Z8Y6</accession>
<keyword evidence="1" id="KW-0677">Repeat</keyword>